<dbReference type="InterPro" id="IPR053967">
    <property type="entry name" value="LlgE_F_G-like_D1"/>
</dbReference>
<evidence type="ECO:0000256" key="4">
    <source>
        <dbReference type="RuleBase" id="RU362116"/>
    </source>
</evidence>
<dbReference type="InterPro" id="IPR037925">
    <property type="entry name" value="FlgE/F/G-like"/>
</dbReference>
<keyword evidence="3 4" id="KW-0975">Bacterial flagellum</keyword>
<evidence type="ECO:0000256" key="3">
    <source>
        <dbReference type="ARBA" id="ARBA00023143"/>
    </source>
</evidence>
<evidence type="ECO:0000313" key="8">
    <source>
        <dbReference type="EMBL" id="CAI2719712.1"/>
    </source>
</evidence>
<gene>
    <name evidence="8" type="ORF">NSPWAT_2856</name>
</gene>
<dbReference type="Proteomes" id="UP001157733">
    <property type="component" value="Chromosome"/>
</dbReference>
<dbReference type="SUPFAM" id="SSF117143">
    <property type="entry name" value="Flagellar hook protein flgE"/>
    <property type="match status" value="1"/>
</dbReference>
<dbReference type="RefSeq" id="WP_282012523.1">
    <property type="nucleotide sequence ID" value="NZ_OX336137.1"/>
</dbReference>
<evidence type="ECO:0000259" key="6">
    <source>
        <dbReference type="Pfam" id="PF06429"/>
    </source>
</evidence>
<dbReference type="Pfam" id="PF22692">
    <property type="entry name" value="LlgE_F_G_D1"/>
    <property type="match status" value="1"/>
</dbReference>
<organism evidence="8 9">
    <name type="scientific">Nitrospina watsonii</name>
    <dbReference type="NCBI Taxonomy" id="1323948"/>
    <lineage>
        <taxon>Bacteria</taxon>
        <taxon>Pseudomonadati</taxon>
        <taxon>Nitrospinota/Tectimicrobiota group</taxon>
        <taxon>Nitrospinota</taxon>
        <taxon>Nitrospinia</taxon>
        <taxon>Nitrospinales</taxon>
        <taxon>Nitrospinaceae</taxon>
        <taxon>Nitrospina</taxon>
    </lineage>
</organism>
<sequence>MLESLFSSLSGLNVASRKVQASANNLANLQTPGFKSSRVNIVDSPSGGARVSGVSRSGLQGPLVPTNNPLDIAVQGNGFLQVGLAGGGTGFTRSGSLKVDGGGRLVTADGNPLLPEISIPGGAQTIRIGPGGRVSALVNGQTQTLGQLQLAGFQNPAGLSALGNSLFGVSGSSGQPVAGNPGSNGLGTVQSGFLEVSNVDISEEMVQQIVASTQFRANANAIRAADDMTGSLLDITA</sequence>
<dbReference type="InterPro" id="IPR001444">
    <property type="entry name" value="Flag_bb_rod_N"/>
</dbReference>
<accession>A0ABN8W135</accession>
<keyword evidence="9" id="KW-1185">Reference proteome</keyword>
<evidence type="ECO:0000256" key="2">
    <source>
        <dbReference type="ARBA" id="ARBA00009677"/>
    </source>
</evidence>
<dbReference type="NCBIfam" id="TIGR03506">
    <property type="entry name" value="FlgEFG_subfam"/>
    <property type="match status" value="2"/>
</dbReference>
<feature type="domain" description="Flagellar basal-body/hook protein C-terminal" evidence="6">
    <location>
        <begin position="190"/>
        <end position="234"/>
    </location>
</feature>
<comment type="similarity">
    <text evidence="2 4">Belongs to the flagella basal body rod proteins family.</text>
</comment>
<dbReference type="InterPro" id="IPR010930">
    <property type="entry name" value="Flg_bb/hook_C_dom"/>
</dbReference>
<protein>
    <submittedName>
        <fullName evidence="8">Flagellar basal body protein</fullName>
    </submittedName>
</protein>
<evidence type="ECO:0000256" key="1">
    <source>
        <dbReference type="ARBA" id="ARBA00004117"/>
    </source>
</evidence>
<dbReference type="Pfam" id="PF06429">
    <property type="entry name" value="Flg_bbr_C"/>
    <property type="match status" value="1"/>
</dbReference>
<evidence type="ECO:0000259" key="7">
    <source>
        <dbReference type="Pfam" id="PF22692"/>
    </source>
</evidence>
<name>A0ABN8W135_9BACT</name>
<evidence type="ECO:0000313" key="9">
    <source>
        <dbReference type="Proteomes" id="UP001157733"/>
    </source>
</evidence>
<dbReference type="PANTHER" id="PTHR30435">
    <property type="entry name" value="FLAGELLAR PROTEIN"/>
    <property type="match status" value="1"/>
</dbReference>
<dbReference type="EMBL" id="OX336137">
    <property type="protein sequence ID" value="CAI2719712.1"/>
    <property type="molecule type" value="Genomic_DNA"/>
</dbReference>
<dbReference type="InterPro" id="IPR020013">
    <property type="entry name" value="Flagellar_FlgE/F/G"/>
</dbReference>
<keyword evidence="8" id="KW-0282">Flagellum</keyword>
<dbReference type="PANTHER" id="PTHR30435:SF19">
    <property type="entry name" value="FLAGELLAR BASAL-BODY ROD PROTEIN FLGG"/>
    <property type="match status" value="1"/>
</dbReference>
<feature type="domain" description="Flagellar hook protein FlgE/F/G-like D1" evidence="7">
    <location>
        <begin position="73"/>
        <end position="136"/>
    </location>
</feature>
<reference evidence="8 9" key="1">
    <citation type="submission" date="2022-09" db="EMBL/GenBank/DDBJ databases">
        <authorList>
            <person name="Kop L."/>
        </authorList>
    </citation>
    <scope>NUCLEOTIDE SEQUENCE [LARGE SCALE GENOMIC DNA]</scope>
    <source>
        <strain evidence="8 9">347</strain>
    </source>
</reference>
<evidence type="ECO:0000259" key="5">
    <source>
        <dbReference type="Pfam" id="PF00460"/>
    </source>
</evidence>
<keyword evidence="8" id="KW-0966">Cell projection</keyword>
<dbReference type="Pfam" id="PF00460">
    <property type="entry name" value="Flg_bb_rod"/>
    <property type="match status" value="1"/>
</dbReference>
<proteinExistence type="inferred from homology"/>
<comment type="subcellular location">
    <subcellularLocation>
        <location evidence="1 4">Bacterial flagellum basal body</location>
    </subcellularLocation>
</comment>
<feature type="domain" description="Flagellar basal body rod protein N-terminal" evidence="5">
    <location>
        <begin position="8"/>
        <end position="35"/>
    </location>
</feature>
<keyword evidence="8" id="KW-0969">Cilium</keyword>